<evidence type="ECO:0000313" key="1">
    <source>
        <dbReference type="EMBL" id="KAG0450463.1"/>
    </source>
</evidence>
<organism evidence="1 2">
    <name type="scientific">Vanilla planifolia</name>
    <name type="common">Vanilla</name>
    <dbReference type="NCBI Taxonomy" id="51239"/>
    <lineage>
        <taxon>Eukaryota</taxon>
        <taxon>Viridiplantae</taxon>
        <taxon>Streptophyta</taxon>
        <taxon>Embryophyta</taxon>
        <taxon>Tracheophyta</taxon>
        <taxon>Spermatophyta</taxon>
        <taxon>Magnoliopsida</taxon>
        <taxon>Liliopsida</taxon>
        <taxon>Asparagales</taxon>
        <taxon>Orchidaceae</taxon>
        <taxon>Vanilloideae</taxon>
        <taxon>Vanilleae</taxon>
        <taxon>Vanilla</taxon>
    </lineage>
</organism>
<dbReference type="AlphaFoldDB" id="A0A835PDB1"/>
<protein>
    <submittedName>
        <fullName evidence="1">Uncharacterized protein</fullName>
    </submittedName>
</protein>
<evidence type="ECO:0000313" key="2">
    <source>
        <dbReference type="Proteomes" id="UP000636800"/>
    </source>
</evidence>
<keyword evidence="2" id="KW-1185">Reference proteome</keyword>
<sequence length="169" mass="18567">MKSTRLKVEEMTSKQSLDGEGPFLLGQRFAVAKSFDRDCSSLLAAFFHHPRSKLAPTTYLTQKIPKGVFFPKGSPGLDSPSLFGSSSHNAVPSHFFSRLGLPCLQVDPMAARKGDLVLYSGDLLPNEARKLPSCPRSHSMNRMGKPTHPSVPLVDQCFLTKRLSTAHSR</sequence>
<comment type="caution">
    <text evidence="1">The sequence shown here is derived from an EMBL/GenBank/DDBJ whole genome shotgun (WGS) entry which is preliminary data.</text>
</comment>
<proteinExistence type="predicted"/>
<dbReference type="Proteomes" id="UP000636800">
    <property type="component" value="Unassembled WGS sequence"/>
</dbReference>
<name>A0A835PDB1_VANPL</name>
<gene>
    <name evidence="1" type="ORF">HPP92_026906</name>
</gene>
<dbReference type="EMBL" id="JADCNL010000112">
    <property type="protein sequence ID" value="KAG0450463.1"/>
    <property type="molecule type" value="Genomic_DNA"/>
</dbReference>
<accession>A0A835PDB1</accession>
<reference evidence="1 2" key="1">
    <citation type="journal article" date="2020" name="Nat. Food">
        <title>A phased Vanilla planifolia genome enables genetic improvement of flavour and production.</title>
        <authorList>
            <person name="Hasing T."/>
            <person name="Tang H."/>
            <person name="Brym M."/>
            <person name="Khazi F."/>
            <person name="Huang T."/>
            <person name="Chambers A.H."/>
        </authorList>
    </citation>
    <scope>NUCLEOTIDE SEQUENCE [LARGE SCALE GENOMIC DNA]</scope>
    <source>
        <tissue evidence="1">Leaf</tissue>
    </source>
</reference>